<protein>
    <recommendedName>
        <fullName evidence="6">Protein HflC</fullName>
    </recommendedName>
</protein>
<accession>A0A356LDJ2</accession>
<dbReference type="InterPro" id="IPR001107">
    <property type="entry name" value="Band_7"/>
</dbReference>
<evidence type="ECO:0000256" key="3">
    <source>
        <dbReference type="ARBA" id="ARBA00022692"/>
    </source>
</evidence>
<comment type="function">
    <text evidence="6">HflC and HflK could regulate a protease.</text>
</comment>
<dbReference type="InterPro" id="IPR036013">
    <property type="entry name" value="Band_7/SPFH_dom_sf"/>
</dbReference>
<evidence type="ECO:0000256" key="6">
    <source>
        <dbReference type="PIRNR" id="PIRNR005651"/>
    </source>
</evidence>
<dbReference type="Pfam" id="PF01145">
    <property type="entry name" value="Band_7"/>
    <property type="match status" value="1"/>
</dbReference>
<dbReference type="SMART" id="SM00244">
    <property type="entry name" value="PHB"/>
    <property type="match status" value="1"/>
</dbReference>
<dbReference type="NCBIfam" id="TIGR01932">
    <property type="entry name" value="hflC"/>
    <property type="match status" value="1"/>
</dbReference>
<evidence type="ECO:0000256" key="4">
    <source>
        <dbReference type="ARBA" id="ARBA00022989"/>
    </source>
</evidence>
<dbReference type="GO" id="GO:0016020">
    <property type="term" value="C:membrane"/>
    <property type="evidence" value="ECO:0007669"/>
    <property type="project" value="UniProtKB-SubCell"/>
</dbReference>
<comment type="similarity">
    <text evidence="2 6">Belongs to the band 7/mec-2 family. HflC subfamily.</text>
</comment>
<dbReference type="PANTHER" id="PTHR42911:SF1">
    <property type="entry name" value="MODULATOR OF FTSH PROTEASE HFLC"/>
    <property type="match status" value="1"/>
</dbReference>
<dbReference type="EMBL" id="DOEK01000005">
    <property type="protein sequence ID" value="HBP28585.1"/>
    <property type="molecule type" value="Genomic_DNA"/>
</dbReference>
<dbReference type="Gene3D" id="3.30.479.30">
    <property type="entry name" value="Band 7 domain"/>
    <property type="match status" value="1"/>
</dbReference>
<organism evidence="8 9">
    <name type="scientific">Advenella kashmirensis</name>
    <dbReference type="NCBI Taxonomy" id="310575"/>
    <lineage>
        <taxon>Bacteria</taxon>
        <taxon>Pseudomonadati</taxon>
        <taxon>Pseudomonadota</taxon>
        <taxon>Betaproteobacteria</taxon>
        <taxon>Burkholderiales</taxon>
        <taxon>Alcaligenaceae</taxon>
    </lineage>
</organism>
<evidence type="ECO:0000313" key="8">
    <source>
        <dbReference type="EMBL" id="HBP28585.1"/>
    </source>
</evidence>
<reference evidence="8 9" key="1">
    <citation type="journal article" date="2018" name="Nat. Biotechnol.">
        <title>A standardized bacterial taxonomy based on genome phylogeny substantially revises the tree of life.</title>
        <authorList>
            <person name="Parks D.H."/>
            <person name="Chuvochina M."/>
            <person name="Waite D.W."/>
            <person name="Rinke C."/>
            <person name="Skarshewski A."/>
            <person name="Chaumeil P.A."/>
            <person name="Hugenholtz P."/>
        </authorList>
    </citation>
    <scope>NUCLEOTIDE SEQUENCE [LARGE SCALE GENOMIC DNA]</scope>
    <source>
        <strain evidence="8">UBA10707</strain>
    </source>
</reference>
<dbReference type="GO" id="GO:0008233">
    <property type="term" value="F:peptidase activity"/>
    <property type="evidence" value="ECO:0007669"/>
    <property type="project" value="UniProtKB-KW"/>
</dbReference>
<keyword evidence="8" id="KW-0645">Protease</keyword>
<dbReference type="SUPFAM" id="SSF117892">
    <property type="entry name" value="Band 7/SPFH domain"/>
    <property type="match status" value="1"/>
</dbReference>
<dbReference type="PANTHER" id="PTHR42911">
    <property type="entry name" value="MODULATOR OF FTSH PROTEASE HFLC"/>
    <property type="match status" value="1"/>
</dbReference>
<evidence type="ECO:0000259" key="7">
    <source>
        <dbReference type="SMART" id="SM00244"/>
    </source>
</evidence>
<dbReference type="AlphaFoldDB" id="A0A356LDJ2"/>
<keyword evidence="4" id="KW-1133">Transmembrane helix</keyword>
<dbReference type="PIRSF" id="PIRSF005651">
    <property type="entry name" value="HflC"/>
    <property type="match status" value="1"/>
</dbReference>
<comment type="caution">
    <text evidence="8">The sequence shown here is derived from an EMBL/GenBank/DDBJ whole genome shotgun (WGS) entry which is preliminary data.</text>
</comment>
<dbReference type="CDD" id="cd03405">
    <property type="entry name" value="SPFH_HflC"/>
    <property type="match status" value="1"/>
</dbReference>
<dbReference type="Proteomes" id="UP000264036">
    <property type="component" value="Unassembled WGS sequence"/>
</dbReference>
<evidence type="ECO:0000256" key="2">
    <source>
        <dbReference type="ARBA" id="ARBA00007862"/>
    </source>
</evidence>
<dbReference type="InterPro" id="IPR010200">
    <property type="entry name" value="HflC"/>
</dbReference>
<dbReference type="GO" id="GO:0006508">
    <property type="term" value="P:proteolysis"/>
    <property type="evidence" value="ECO:0007669"/>
    <property type="project" value="UniProtKB-KW"/>
</dbReference>
<evidence type="ECO:0000256" key="5">
    <source>
        <dbReference type="ARBA" id="ARBA00023136"/>
    </source>
</evidence>
<gene>
    <name evidence="8" type="primary">hflC</name>
    <name evidence="8" type="ORF">DD666_04120</name>
</gene>
<sequence length="306" mass="34369">MNKTIFGAVVFVIAAFLFSSSVYTVSERNTALVFKLGQWKRTVSEPGLHFKWPAPMETVVKLDKRIQTIESGDAERIQTSEKKNLIIDSYVKWRIIDPLRYYISFGNRLDAAQNRLGAQIRDALNASVNTRTVRDVISQERHIVMDEIVKNVEQRAKPLGIEVVDVRLKRIEFSPEVSESVYARMQAERKEEANSLRANGAADKERIQAGADRKVRVELAEAEAKAEVLRGQGDAEAAEIYATAYGKDPEFFSFYNSMDAYRNAFSSRNDLLVVDPASDFFRYFNQSGISGQGSTAGGARQPLPVQ</sequence>
<keyword evidence="8" id="KW-0378">Hydrolase</keyword>
<feature type="domain" description="Band 7" evidence="7">
    <location>
        <begin position="20"/>
        <end position="185"/>
    </location>
</feature>
<keyword evidence="5" id="KW-0472">Membrane</keyword>
<keyword evidence="3" id="KW-0812">Transmembrane</keyword>
<comment type="subcellular location">
    <subcellularLocation>
        <location evidence="1">Membrane</location>
        <topology evidence="1">Single-pass membrane protein</topology>
    </subcellularLocation>
</comment>
<proteinExistence type="inferred from homology"/>
<name>A0A356LDJ2_9BURK</name>
<evidence type="ECO:0000256" key="1">
    <source>
        <dbReference type="ARBA" id="ARBA00004167"/>
    </source>
</evidence>
<evidence type="ECO:0000313" key="9">
    <source>
        <dbReference type="Proteomes" id="UP000264036"/>
    </source>
</evidence>